<feature type="compositionally biased region" description="Basic residues" evidence="4">
    <location>
        <begin position="730"/>
        <end position="742"/>
    </location>
</feature>
<dbReference type="InterPro" id="IPR041442">
    <property type="entry name" value="PIH1D1/2/3_CS-like"/>
</dbReference>
<feature type="domain" description="PIH1D1/2/3 CS-like" evidence="6">
    <location>
        <begin position="224"/>
        <end position="330"/>
    </location>
</feature>
<dbReference type="PANTHER" id="PTHR22997:SF3">
    <property type="entry name" value="PROTEIN KINTOUN"/>
    <property type="match status" value="1"/>
</dbReference>
<evidence type="ECO:0000256" key="2">
    <source>
        <dbReference type="ARBA" id="ARBA00024190"/>
    </source>
</evidence>
<evidence type="ECO:0000259" key="6">
    <source>
        <dbReference type="Pfam" id="PF18201"/>
    </source>
</evidence>
<dbReference type="STRING" id="6832.A0A553N7U5"/>
<comment type="subcellular location">
    <subcellularLocation>
        <location evidence="3">Cytoplasm</location>
    </subcellularLocation>
    <subcellularLocation>
        <location evidence="2">Dynein axonemal particle</location>
    </subcellularLocation>
</comment>
<evidence type="ECO:0000256" key="3">
    <source>
        <dbReference type="HAMAP-Rule" id="MF_03069"/>
    </source>
</evidence>
<feature type="region of interest" description="Disordered" evidence="4">
    <location>
        <begin position="533"/>
        <end position="576"/>
    </location>
</feature>
<dbReference type="Pfam" id="PF08190">
    <property type="entry name" value="PIH1"/>
    <property type="match status" value="1"/>
</dbReference>
<comment type="similarity">
    <text evidence="3">Belongs to the PIH1 family. Kintoun subfamily.</text>
</comment>
<dbReference type="OMA" id="CFLNISK"/>
<feature type="region of interest" description="Disordered" evidence="4">
    <location>
        <begin position="104"/>
        <end position="127"/>
    </location>
</feature>
<accession>A0A553N7U5</accession>
<feature type="compositionally biased region" description="Basic and acidic residues" evidence="4">
    <location>
        <begin position="534"/>
        <end position="545"/>
    </location>
</feature>
<dbReference type="PANTHER" id="PTHR22997">
    <property type="entry name" value="PIH1 DOMAIN-CONTAINING PROTEIN 1"/>
    <property type="match status" value="1"/>
</dbReference>
<evidence type="ECO:0000313" key="8">
    <source>
        <dbReference type="Proteomes" id="UP000318571"/>
    </source>
</evidence>
<evidence type="ECO:0000313" key="7">
    <source>
        <dbReference type="EMBL" id="TRY61480.1"/>
    </source>
</evidence>
<protein>
    <recommendedName>
        <fullName evidence="3">Protein kintoun</fullName>
    </recommendedName>
    <alternativeName>
        <fullName evidence="3">Dynein assembly factor 2, axonemal homolog</fullName>
    </alternativeName>
</protein>
<dbReference type="AlphaFoldDB" id="A0A553N7U5"/>
<sequence length="759" mass="84151">MATQTKNISSNLMATQNELDRIQNALEDGEFRQLLVQYAREVSEPDNQALYEREVVALERARGYAVHFLHPQPGFVIKTTNLRNDEKIFINVCTESVIDVASSSEAGQGLRSQVPPVPGSGGGEPSSAVRWSIPYSLSQGPRKDVDRGGRPCTVFDVIVHPDTLALAQGQPRMKQLVADTALEAVEKAHALKLEHHGVRYPKMKFKGTFQPTVIRRPLKPGRHEPHYEIRYRHAIRDVPTNTYQYGDGPRGRRIEDPCRPTHLLVEVELPEFDTMQGVDLDVTPTQLTLESSGPAAYYLSIPLNYVVNEEEGQAKFDKSTKKLTVTLPVQAHKDVERHVSTDSGIDVDSGYAACTEDEPHENGSRSGPRILPNYTCNIYEDVLVFTLDVKNVDESSLVKTVLSDETFGFDLGFSTSGCVSESLHYGFKCALLFEEEPLSPLATVLDAIEVEVWDNNVIIKVSMPGGVLCDQYKIGIHDDDMTAHAIPQLKAFRKRREQLLKTSPTHEGNRRPRTYSESLGDAFEDLCLEVGTSSKEDNKERHNSGESEDSVLEDSRFSVTPSSLQHIAGPEPKPIVLPNGQEVRSILKRAVKRCFSESHTDLLSWQSDSSSSSQDSNESCNTGSEADSVISKRSVRFNETVQRQIFRPNSSILGQKHKNQKKNNQKKRKAARRASEGDAASSVNSNSDHQGDDEDMEEDDDDHLDSGVASSVDDADTIGGKESKAGMSWKKGKKNNAGKGKNKGNLAKNVNDLMFELDF</sequence>
<evidence type="ECO:0000259" key="5">
    <source>
        <dbReference type="Pfam" id="PF08190"/>
    </source>
</evidence>
<dbReference type="InterPro" id="IPR012981">
    <property type="entry name" value="PIH1_N"/>
</dbReference>
<feature type="region of interest" description="Disordered" evidence="4">
    <location>
        <begin position="602"/>
        <end position="628"/>
    </location>
</feature>
<dbReference type="InterPro" id="IPR034727">
    <property type="entry name" value="Kintoun"/>
</dbReference>
<dbReference type="GO" id="GO:0120293">
    <property type="term" value="C:dynein axonemal particle"/>
    <property type="evidence" value="ECO:0007669"/>
    <property type="project" value="UniProtKB-SubCell"/>
</dbReference>
<feature type="domain" description="PIH1 N-terminal" evidence="5">
    <location>
        <begin position="42"/>
        <end position="220"/>
    </location>
</feature>
<dbReference type="GO" id="GO:0070286">
    <property type="term" value="P:axonemal dynein complex assembly"/>
    <property type="evidence" value="ECO:0007669"/>
    <property type="project" value="UniProtKB-UniRule"/>
</dbReference>
<keyword evidence="8" id="KW-1185">Reference proteome</keyword>
<dbReference type="GO" id="GO:0060285">
    <property type="term" value="P:cilium-dependent cell motility"/>
    <property type="evidence" value="ECO:0007669"/>
    <property type="project" value="UniProtKB-UniRule"/>
</dbReference>
<comment type="function">
    <text evidence="3">Required for cytoplasmic pre-assembly of axonemal dyneins, thereby playing a central role in motility in cilia and flagella. Involved in pre-assembly of dynein arm complexes in the cytoplasm before intraflagellar transport loads them for the ciliary compartment.</text>
</comment>
<evidence type="ECO:0000256" key="1">
    <source>
        <dbReference type="ARBA" id="ARBA00022490"/>
    </source>
</evidence>
<evidence type="ECO:0000256" key="4">
    <source>
        <dbReference type="SAM" id="MobiDB-lite"/>
    </source>
</evidence>
<feature type="compositionally biased region" description="Basic residues" evidence="4">
    <location>
        <begin position="655"/>
        <end position="672"/>
    </location>
</feature>
<comment type="caution">
    <text evidence="7">The sequence shown here is derived from an EMBL/GenBank/DDBJ whole genome shotgun (WGS) entry which is preliminary data.</text>
</comment>
<dbReference type="EMBL" id="VCGU01000459">
    <property type="protein sequence ID" value="TRY61480.1"/>
    <property type="molecule type" value="Genomic_DNA"/>
</dbReference>
<keyword evidence="1 3" id="KW-0963">Cytoplasm</keyword>
<gene>
    <name evidence="7" type="ORF">TCAL_02164</name>
</gene>
<feature type="compositionally biased region" description="Acidic residues" evidence="4">
    <location>
        <begin position="691"/>
        <end position="703"/>
    </location>
</feature>
<name>A0A553N7U5_TIGCA</name>
<dbReference type="Pfam" id="PF18201">
    <property type="entry name" value="PIH1_CS"/>
    <property type="match status" value="1"/>
</dbReference>
<proteinExistence type="inferred from homology"/>
<dbReference type="HAMAP" id="MF_03069">
    <property type="entry name" value="Kintoun"/>
    <property type="match status" value="1"/>
</dbReference>
<reference evidence="7 8" key="1">
    <citation type="journal article" date="2018" name="Nat. Ecol. Evol.">
        <title>Genomic signatures of mitonuclear coevolution across populations of Tigriopus californicus.</title>
        <authorList>
            <person name="Barreto F.S."/>
            <person name="Watson E.T."/>
            <person name="Lima T.G."/>
            <person name="Willett C.S."/>
            <person name="Edmands S."/>
            <person name="Li W."/>
            <person name="Burton R.S."/>
        </authorList>
    </citation>
    <scope>NUCLEOTIDE SEQUENCE [LARGE SCALE GENOMIC DNA]</scope>
    <source>
        <strain evidence="7 8">San Diego</strain>
    </source>
</reference>
<dbReference type="OrthoDB" id="5135119at2759"/>
<dbReference type="Proteomes" id="UP000318571">
    <property type="component" value="Chromosome 8"/>
</dbReference>
<feature type="compositionally biased region" description="Polar residues" evidence="4">
    <location>
        <begin position="640"/>
        <end position="653"/>
    </location>
</feature>
<feature type="compositionally biased region" description="Low complexity" evidence="4">
    <location>
        <begin position="604"/>
        <end position="616"/>
    </location>
</feature>
<feature type="region of interest" description="Disordered" evidence="4">
    <location>
        <begin position="640"/>
        <end position="746"/>
    </location>
</feature>
<dbReference type="InterPro" id="IPR050734">
    <property type="entry name" value="PIH1/Kintoun_subfamily"/>
</dbReference>
<organism evidence="7 8">
    <name type="scientific">Tigriopus californicus</name>
    <name type="common">Marine copepod</name>
    <dbReference type="NCBI Taxonomy" id="6832"/>
    <lineage>
        <taxon>Eukaryota</taxon>
        <taxon>Metazoa</taxon>
        <taxon>Ecdysozoa</taxon>
        <taxon>Arthropoda</taxon>
        <taxon>Crustacea</taxon>
        <taxon>Multicrustacea</taxon>
        <taxon>Hexanauplia</taxon>
        <taxon>Copepoda</taxon>
        <taxon>Harpacticoida</taxon>
        <taxon>Harpacticidae</taxon>
        <taxon>Tigriopus</taxon>
    </lineage>
</organism>